<dbReference type="InterPro" id="IPR017437">
    <property type="entry name" value="ATP-NAD_kinase_PpnK-typ_C"/>
</dbReference>
<gene>
    <name evidence="1" type="ORF">KSP40_PGU011046</name>
</gene>
<dbReference type="InterPro" id="IPR016064">
    <property type="entry name" value="NAD/diacylglycerol_kinase_sf"/>
</dbReference>
<protein>
    <submittedName>
        <fullName evidence="1">NAD kinase 1</fullName>
    </submittedName>
</protein>
<dbReference type="Pfam" id="PF20143">
    <property type="entry name" value="NAD_kinase_C"/>
    <property type="match status" value="1"/>
</dbReference>
<dbReference type="GO" id="GO:0016301">
    <property type="term" value="F:kinase activity"/>
    <property type="evidence" value="ECO:0007669"/>
    <property type="project" value="UniProtKB-KW"/>
</dbReference>
<sequence>MIITLRHRLQCHVIRDTARDEMETEEPILVLNEVTIDRGMSSYLTFLECYCDNSFVTCVQGDGLILSTTSGSTAYSLAAGGSMVHPQVSMLLPMLKSRHGRAHTGSYHPTTPASSVALPLSTLPLR</sequence>
<keyword evidence="1" id="KW-0418">Kinase</keyword>
<dbReference type="SUPFAM" id="SSF111331">
    <property type="entry name" value="NAD kinase/diacylglycerol kinase-like"/>
    <property type="match status" value="1"/>
</dbReference>
<evidence type="ECO:0000313" key="1">
    <source>
        <dbReference type="EMBL" id="KAK8960088.1"/>
    </source>
</evidence>
<organism evidence="1 2">
    <name type="scientific">Platanthera guangdongensis</name>
    <dbReference type="NCBI Taxonomy" id="2320717"/>
    <lineage>
        <taxon>Eukaryota</taxon>
        <taxon>Viridiplantae</taxon>
        <taxon>Streptophyta</taxon>
        <taxon>Embryophyta</taxon>
        <taxon>Tracheophyta</taxon>
        <taxon>Spermatophyta</taxon>
        <taxon>Magnoliopsida</taxon>
        <taxon>Liliopsida</taxon>
        <taxon>Asparagales</taxon>
        <taxon>Orchidaceae</taxon>
        <taxon>Orchidoideae</taxon>
        <taxon>Orchideae</taxon>
        <taxon>Orchidinae</taxon>
        <taxon>Platanthera</taxon>
    </lineage>
</organism>
<name>A0ABR2M7R2_9ASPA</name>
<dbReference type="PANTHER" id="PTHR20275">
    <property type="entry name" value="NAD KINASE"/>
    <property type="match status" value="1"/>
</dbReference>
<reference evidence="1 2" key="1">
    <citation type="journal article" date="2022" name="Nat. Plants">
        <title>Genomes of leafy and leafless Platanthera orchids illuminate the evolution of mycoheterotrophy.</title>
        <authorList>
            <person name="Li M.H."/>
            <person name="Liu K.W."/>
            <person name="Li Z."/>
            <person name="Lu H.C."/>
            <person name="Ye Q.L."/>
            <person name="Zhang D."/>
            <person name="Wang J.Y."/>
            <person name="Li Y.F."/>
            <person name="Zhong Z.M."/>
            <person name="Liu X."/>
            <person name="Yu X."/>
            <person name="Liu D.K."/>
            <person name="Tu X.D."/>
            <person name="Liu B."/>
            <person name="Hao Y."/>
            <person name="Liao X.Y."/>
            <person name="Jiang Y.T."/>
            <person name="Sun W.H."/>
            <person name="Chen J."/>
            <person name="Chen Y.Q."/>
            <person name="Ai Y."/>
            <person name="Zhai J.W."/>
            <person name="Wu S.S."/>
            <person name="Zhou Z."/>
            <person name="Hsiao Y.Y."/>
            <person name="Wu W.L."/>
            <person name="Chen Y.Y."/>
            <person name="Lin Y.F."/>
            <person name="Hsu J.L."/>
            <person name="Li C.Y."/>
            <person name="Wang Z.W."/>
            <person name="Zhao X."/>
            <person name="Zhong W.Y."/>
            <person name="Ma X.K."/>
            <person name="Ma L."/>
            <person name="Huang J."/>
            <person name="Chen G.Z."/>
            <person name="Huang M.Z."/>
            <person name="Huang L."/>
            <person name="Peng D.H."/>
            <person name="Luo Y.B."/>
            <person name="Zou S.Q."/>
            <person name="Chen S.P."/>
            <person name="Lan S."/>
            <person name="Tsai W.C."/>
            <person name="Van de Peer Y."/>
            <person name="Liu Z.J."/>
        </authorList>
    </citation>
    <scope>NUCLEOTIDE SEQUENCE [LARGE SCALE GENOMIC DNA]</scope>
    <source>
        <strain evidence="1">Lor288</strain>
    </source>
</reference>
<keyword evidence="2" id="KW-1185">Reference proteome</keyword>
<dbReference type="PANTHER" id="PTHR20275:SF0">
    <property type="entry name" value="NAD KINASE"/>
    <property type="match status" value="1"/>
</dbReference>
<accession>A0ABR2M7R2</accession>
<keyword evidence="1" id="KW-0808">Transferase</keyword>
<comment type="caution">
    <text evidence="1">The sequence shown here is derived from an EMBL/GenBank/DDBJ whole genome shotgun (WGS) entry which is preliminary data.</text>
</comment>
<evidence type="ECO:0000313" key="2">
    <source>
        <dbReference type="Proteomes" id="UP001412067"/>
    </source>
</evidence>
<proteinExistence type="predicted"/>
<dbReference type="Gene3D" id="2.60.200.30">
    <property type="entry name" value="Probable inorganic polyphosphate/atp-NAD kinase, domain 2"/>
    <property type="match status" value="1"/>
</dbReference>
<dbReference type="Proteomes" id="UP001412067">
    <property type="component" value="Unassembled WGS sequence"/>
</dbReference>
<dbReference type="EMBL" id="JBBWWR010000011">
    <property type="protein sequence ID" value="KAK8960088.1"/>
    <property type="molecule type" value="Genomic_DNA"/>
</dbReference>